<evidence type="ECO:0000313" key="2">
    <source>
        <dbReference type="Proteomes" id="UP000314011"/>
    </source>
</evidence>
<keyword evidence="2" id="KW-1185">Reference proteome</keyword>
<dbReference type="AlphaFoldDB" id="A0A5C5GHC1"/>
<dbReference type="Pfam" id="PF06089">
    <property type="entry name" value="Asparaginase_II"/>
    <property type="match status" value="1"/>
</dbReference>
<protein>
    <submittedName>
        <fullName evidence="1">Asparaginase</fullName>
    </submittedName>
</protein>
<dbReference type="RefSeq" id="WP_140195291.1">
    <property type="nucleotide sequence ID" value="NZ_CP065915.1"/>
</dbReference>
<dbReference type="EMBL" id="VFFF01000001">
    <property type="protein sequence ID" value="TNY34178.1"/>
    <property type="molecule type" value="Genomic_DNA"/>
</dbReference>
<comment type="caution">
    <text evidence="1">The sequence shown here is derived from an EMBL/GenBank/DDBJ whole genome shotgun (WGS) entry which is preliminary data.</text>
</comment>
<dbReference type="Proteomes" id="UP000314011">
    <property type="component" value="Unassembled WGS sequence"/>
</dbReference>
<name>A0A5C5GHC1_9RHOB</name>
<sequence>MVGDETLVELTRGGRLESAHRGHAVVVDASGQIIESWGDPELLMYPRSSCKMIQALPLAESGVSLTTEQFALSCASHRGAAIHTERVNRWLDELGMSDDDFRCGPQMPNDRDARYAIIRSGEQPCQVHNNCSGKHAGFLTMTKHIGAGPEYVEPDHPLQRAIRTAFEEVTKEVTPGYGIDGCSAPNFACTLTGLARAMATFAAAGTGSSARDKAMVTLREAMMTHPELISGEDGACTALMRAAAGKAAIKDGAEGVYTAILPEKGIGIALKITDGAGRAAECAIAAILARHGVIPDTHPLISQTLTNRRDIDVGTLRAVI</sequence>
<proteinExistence type="predicted"/>
<accession>A0A5C5GHC1</accession>
<dbReference type="PANTHER" id="PTHR42110">
    <property type="entry name" value="L-ASPARAGINASE, PUTATIVE (AFU_ORTHOLOGUE AFUA_3G11890)-RELATED"/>
    <property type="match status" value="1"/>
</dbReference>
<organism evidence="1 2">
    <name type="scientific">Pelagovum pacificum</name>
    <dbReference type="NCBI Taxonomy" id="2588711"/>
    <lineage>
        <taxon>Bacteria</taxon>
        <taxon>Pseudomonadati</taxon>
        <taxon>Pseudomonadota</taxon>
        <taxon>Alphaproteobacteria</taxon>
        <taxon>Rhodobacterales</taxon>
        <taxon>Paracoccaceae</taxon>
        <taxon>Pelagovum</taxon>
    </lineage>
</organism>
<dbReference type="PANTHER" id="PTHR42110:SF1">
    <property type="entry name" value="L-ASPARAGINASE, PUTATIVE (AFU_ORTHOLOGUE AFUA_3G11890)-RELATED"/>
    <property type="match status" value="1"/>
</dbReference>
<reference evidence="1 2" key="1">
    <citation type="submission" date="2019-06" db="EMBL/GenBank/DDBJ databases">
        <title>Genome of new Rhodobacteraceae sp. SM1903.</title>
        <authorList>
            <person name="Ren X."/>
        </authorList>
    </citation>
    <scope>NUCLEOTIDE SEQUENCE [LARGE SCALE GENOMIC DNA]</scope>
    <source>
        <strain evidence="1 2">SM1903</strain>
    </source>
</reference>
<dbReference type="OrthoDB" id="9780674at2"/>
<dbReference type="InterPro" id="IPR010349">
    <property type="entry name" value="Asparaginase_II"/>
</dbReference>
<gene>
    <name evidence="1" type="ORF">FHY64_13240</name>
</gene>
<evidence type="ECO:0000313" key="1">
    <source>
        <dbReference type="EMBL" id="TNY34178.1"/>
    </source>
</evidence>